<sequence length="155" mass="16817">MYVSSQTHHQLPTSPSGHGTVRLYSSVQVTFCPLASLGITAGRCPFVQAFGKVIIPSLLSNGALEVTMTLARKAFVCSGDCCSELALWRRLVETFCPSKSPQMNCASWMDQKEGWGPLWATCGTPTLVGYNPLRAPACNAPETSCRPAELRHKNQ</sequence>
<dbReference type="EMBL" id="BJWL01000029">
    <property type="protein sequence ID" value="GFZ21322.1"/>
    <property type="molecule type" value="Genomic_DNA"/>
</dbReference>
<comment type="caution">
    <text evidence="1">The sequence shown here is derived from an EMBL/GenBank/DDBJ whole genome shotgun (WGS) entry which is preliminary data.</text>
</comment>
<organism evidence="1 2">
    <name type="scientific">Actinidia rufa</name>
    <dbReference type="NCBI Taxonomy" id="165716"/>
    <lineage>
        <taxon>Eukaryota</taxon>
        <taxon>Viridiplantae</taxon>
        <taxon>Streptophyta</taxon>
        <taxon>Embryophyta</taxon>
        <taxon>Tracheophyta</taxon>
        <taxon>Spermatophyta</taxon>
        <taxon>Magnoliopsida</taxon>
        <taxon>eudicotyledons</taxon>
        <taxon>Gunneridae</taxon>
        <taxon>Pentapetalae</taxon>
        <taxon>asterids</taxon>
        <taxon>Ericales</taxon>
        <taxon>Actinidiaceae</taxon>
        <taxon>Actinidia</taxon>
    </lineage>
</organism>
<evidence type="ECO:0000313" key="1">
    <source>
        <dbReference type="EMBL" id="GFZ21322.1"/>
    </source>
</evidence>
<accession>A0A7J0HE80</accession>
<dbReference type="Proteomes" id="UP000585474">
    <property type="component" value="Unassembled WGS sequence"/>
</dbReference>
<proteinExistence type="predicted"/>
<keyword evidence="2" id="KW-1185">Reference proteome</keyword>
<evidence type="ECO:0000313" key="2">
    <source>
        <dbReference type="Proteomes" id="UP000585474"/>
    </source>
</evidence>
<name>A0A7J0HE80_9ERIC</name>
<dbReference type="AlphaFoldDB" id="A0A7J0HE80"/>
<gene>
    <name evidence="1" type="ORF">Acr_29g0004840</name>
</gene>
<protein>
    <submittedName>
        <fullName evidence="1">Uncharacterized protein</fullName>
    </submittedName>
</protein>
<reference evidence="1 2" key="1">
    <citation type="submission" date="2019-07" db="EMBL/GenBank/DDBJ databases">
        <title>De Novo Assembly of kiwifruit Actinidia rufa.</title>
        <authorList>
            <person name="Sugita-Konishi S."/>
            <person name="Sato K."/>
            <person name="Mori E."/>
            <person name="Abe Y."/>
            <person name="Kisaki G."/>
            <person name="Hamano K."/>
            <person name="Suezawa K."/>
            <person name="Otani M."/>
            <person name="Fukuda T."/>
            <person name="Manabe T."/>
            <person name="Gomi K."/>
            <person name="Tabuchi M."/>
            <person name="Akimitsu K."/>
            <person name="Kataoka I."/>
        </authorList>
    </citation>
    <scope>NUCLEOTIDE SEQUENCE [LARGE SCALE GENOMIC DNA]</scope>
    <source>
        <strain evidence="2">cv. Fuchu</strain>
    </source>
</reference>